<keyword evidence="2 12" id="KW-0639">Primosome</keyword>
<dbReference type="GO" id="GO:0003677">
    <property type="term" value="F:DNA binding"/>
    <property type="evidence" value="ECO:0007669"/>
    <property type="project" value="UniProtKB-UniRule"/>
</dbReference>
<keyword evidence="5 12" id="KW-0378">Hydrolase</keyword>
<keyword evidence="7 12" id="KW-0067">ATP-binding</keyword>
<keyword evidence="9" id="KW-0413">Isomerase</keyword>
<dbReference type="GO" id="GO:0006269">
    <property type="term" value="P:DNA replication, synthesis of primer"/>
    <property type="evidence" value="ECO:0007669"/>
    <property type="project" value="UniProtKB-UniRule"/>
</dbReference>
<evidence type="ECO:0000256" key="9">
    <source>
        <dbReference type="ARBA" id="ARBA00023235"/>
    </source>
</evidence>
<dbReference type="Gene3D" id="3.40.50.300">
    <property type="entry name" value="P-loop containing nucleotide triphosphate hydrolases"/>
    <property type="match status" value="1"/>
</dbReference>
<dbReference type="EMBL" id="CP096983">
    <property type="protein sequence ID" value="URZ09502.1"/>
    <property type="molecule type" value="Genomic_DNA"/>
</dbReference>
<dbReference type="InterPro" id="IPR027417">
    <property type="entry name" value="P-loop_NTPase"/>
</dbReference>
<protein>
    <recommendedName>
        <fullName evidence="11 12">Replicative DNA helicase</fullName>
        <ecNumber evidence="11 12">5.6.2.3</ecNumber>
    </recommendedName>
</protein>
<dbReference type="SUPFAM" id="SSF48024">
    <property type="entry name" value="N-terminal domain of DnaB helicase"/>
    <property type="match status" value="1"/>
</dbReference>
<dbReference type="RefSeq" id="WP_077834855.1">
    <property type="nucleotide sequence ID" value="NZ_CP096983.1"/>
</dbReference>
<dbReference type="FunFam" id="1.10.860.10:FF:000001">
    <property type="entry name" value="Replicative DNA helicase"/>
    <property type="match status" value="1"/>
</dbReference>
<dbReference type="STRING" id="84029.CROST_00830"/>
<proteinExistence type="inferred from homology"/>
<dbReference type="GO" id="GO:0005524">
    <property type="term" value="F:ATP binding"/>
    <property type="evidence" value="ECO:0007669"/>
    <property type="project" value="UniProtKB-UniRule"/>
</dbReference>
<dbReference type="NCBIfam" id="TIGR00665">
    <property type="entry name" value="DnaB"/>
    <property type="match status" value="1"/>
</dbReference>
<gene>
    <name evidence="13" type="primary">dnaC</name>
    <name evidence="13" type="ORF">CROST_001740</name>
</gene>
<dbReference type="Proteomes" id="UP000190951">
    <property type="component" value="Chromosome"/>
</dbReference>
<dbReference type="GO" id="GO:0043139">
    <property type="term" value="F:5'-3' DNA helicase activity"/>
    <property type="evidence" value="ECO:0007669"/>
    <property type="project" value="UniProtKB-EC"/>
</dbReference>
<evidence type="ECO:0000256" key="4">
    <source>
        <dbReference type="ARBA" id="ARBA00022741"/>
    </source>
</evidence>
<dbReference type="FunFam" id="3.40.50.300:FF:000076">
    <property type="entry name" value="Replicative DNA helicase"/>
    <property type="match status" value="1"/>
</dbReference>
<dbReference type="Pfam" id="PF00772">
    <property type="entry name" value="DnaB"/>
    <property type="match status" value="1"/>
</dbReference>
<evidence type="ECO:0000256" key="11">
    <source>
        <dbReference type="NCBIfam" id="TIGR00665"/>
    </source>
</evidence>
<dbReference type="NCBIfam" id="NF004384">
    <property type="entry name" value="PRK05748.1"/>
    <property type="match status" value="1"/>
</dbReference>
<evidence type="ECO:0000256" key="2">
    <source>
        <dbReference type="ARBA" id="ARBA00022515"/>
    </source>
</evidence>
<dbReference type="GO" id="GO:0042802">
    <property type="term" value="F:identical protein binding"/>
    <property type="evidence" value="ECO:0007669"/>
    <property type="project" value="UniProtKB-ARBA"/>
</dbReference>
<keyword evidence="14" id="KW-1185">Reference proteome</keyword>
<accession>A0A1S8LQ63</accession>
<dbReference type="InterPro" id="IPR036185">
    <property type="entry name" value="DNA_heli_DnaB-like_N_sf"/>
</dbReference>
<comment type="function">
    <text evidence="12">The main replicative DNA helicase, it participates in initiation and elongation during chromosome replication. Travels ahead of the DNA replisome, separating dsDNA into templates for DNA synthesis. A processive ATP-dependent 5'-3' DNA helicase it has DNA-dependent ATPase activity.</text>
</comment>
<comment type="similarity">
    <text evidence="1 12">Belongs to the helicase family. DnaB subfamily.</text>
</comment>
<keyword evidence="6 12" id="KW-0347">Helicase</keyword>
<dbReference type="EC" id="5.6.2.3" evidence="11 12"/>
<dbReference type="PANTHER" id="PTHR30153:SF2">
    <property type="entry name" value="REPLICATIVE DNA HELICASE"/>
    <property type="match status" value="1"/>
</dbReference>
<evidence type="ECO:0000313" key="13">
    <source>
        <dbReference type="EMBL" id="URZ09502.1"/>
    </source>
</evidence>
<sequence length="442" mass="49709">MEAPLRVMPQNLEAEQSVLGSMISDKNCIAQAAETLRGEDFYRENHQIIFKAMLELFQKDIPVDLITLLEHLKSTDKLEASGGITYVTQIRDSIASTANIQSYIKIVRDKAILRRLIKSSTDIIEDSYSKQNDVEKVLDSAEKRIFDIAENKVTSDFEAMNVVLERGFEQIERLYNNKGEITGIPSGFPELDDKTSGFQKGDMVLIAARPSMGKTTFALNIAEYAALRAGKSVVVFSLEMSKEQLAYKLLCSEANVDMLKLRTGNLEDEDWDNIARASGPLADAKIFIDDTAGVSVMEMRSKCRRLKIEHGIDLIVIDYLQLMSGSGESRQQEVSEISRSIKALAKEIECPVIALSQLSRAPEQRNDHRPMLSDLRESGSIEQDADLVMFLYRDEYYNKETEQKNVAECIIAKQRNGPTGTVNLAWLGQYSKFGRLDVIHQE</sequence>
<dbReference type="NCBIfam" id="NF004109">
    <property type="entry name" value="PRK05595.1"/>
    <property type="match status" value="1"/>
</dbReference>
<evidence type="ECO:0000256" key="8">
    <source>
        <dbReference type="ARBA" id="ARBA00023125"/>
    </source>
</evidence>
<name>A0A1S8LQ63_9CLOT</name>
<evidence type="ECO:0000256" key="6">
    <source>
        <dbReference type="ARBA" id="ARBA00022806"/>
    </source>
</evidence>
<dbReference type="CDD" id="cd00984">
    <property type="entry name" value="DnaB_C"/>
    <property type="match status" value="1"/>
</dbReference>
<organism evidence="13 14">
    <name type="scientific">Clostridium felsineum</name>
    <dbReference type="NCBI Taxonomy" id="36839"/>
    <lineage>
        <taxon>Bacteria</taxon>
        <taxon>Bacillati</taxon>
        <taxon>Bacillota</taxon>
        <taxon>Clostridia</taxon>
        <taxon>Eubacteriales</taxon>
        <taxon>Clostridiaceae</taxon>
        <taxon>Clostridium</taxon>
    </lineage>
</organism>
<comment type="catalytic activity">
    <reaction evidence="10 12">
        <text>ATP + H2O = ADP + phosphate + H(+)</text>
        <dbReference type="Rhea" id="RHEA:13065"/>
        <dbReference type="ChEBI" id="CHEBI:15377"/>
        <dbReference type="ChEBI" id="CHEBI:15378"/>
        <dbReference type="ChEBI" id="CHEBI:30616"/>
        <dbReference type="ChEBI" id="CHEBI:43474"/>
        <dbReference type="ChEBI" id="CHEBI:456216"/>
        <dbReference type="EC" id="5.6.2.3"/>
    </reaction>
</comment>
<keyword evidence="8 12" id="KW-0238">DNA-binding</keyword>
<keyword evidence="4 12" id="KW-0547">Nucleotide-binding</keyword>
<keyword evidence="3 12" id="KW-0235">DNA replication</keyword>
<dbReference type="InterPro" id="IPR007693">
    <property type="entry name" value="DNA_helicase_DnaB-like_N"/>
</dbReference>
<dbReference type="GO" id="GO:1990077">
    <property type="term" value="C:primosome complex"/>
    <property type="evidence" value="ECO:0007669"/>
    <property type="project" value="UniProtKB-UniRule"/>
</dbReference>
<evidence type="ECO:0000256" key="3">
    <source>
        <dbReference type="ARBA" id="ARBA00022705"/>
    </source>
</evidence>
<dbReference type="Gene3D" id="1.10.860.10">
    <property type="entry name" value="DNAb Helicase, Chain A"/>
    <property type="match status" value="1"/>
</dbReference>
<dbReference type="PROSITE" id="PS51199">
    <property type="entry name" value="SF4_HELICASE"/>
    <property type="match status" value="1"/>
</dbReference>
<evidence type="ECO:0000256" key="12">
    <source>
        <dbReference type="RuleBase" id="RU362085"/>
    </source>
</evidence>
<dbReference type="GO" id="GO:0005829">
    <property type="term" value="C:cytosol"/>
    <property type="evidence" value="ECO:0007669"/>
    <property type="project" value="TreeGrafter"/>
</dbReference>
<evidence type="ECO:0000313" key="14">
    <source>
        <dbReference type="Proteomes" id="UP000190951"/>
    </source>
</evidence>
<dbReference type="KEGG" id="crw:CROST_001740"/>
<dbReference type="PANTHER" id="PTHR30153">
    <property type="entry name" value="REPLICATIVE DNA HELICASE DNAB"/>
    <property type="match status" value="1"/>
</dbReference>
<reference evidence="13 14" key="1">
    <citation type="submission" date="2022-04" db="EMBL/GenBank/DDBJ databases">
        <title>Genome sequence of C. roseum typestrain.</title>
        <authorList>
            <person name="Poehlein A."/>
            <person name="Schoch T."/>
            <person name="Duerre P."/>
            <person name="Daniel R."/>
        </authorList>
    </citation>
    <scope>NUCLEOTIDE SEQUENCE [LARGE SCALE GENOMIC DNA]</scope>
    <source>
        <strain evidence="13 14">DSM 7320</strain>
    </source>
</reference>
<dbReference type="InterPro" id="IPR007694">
    <property type="entry name" value="DNA_helicase_DnaB-like_C"/>
</dbReference>
<dbReference type="AlphaFoldDB" id="A0A1S8LQ63"/>
<dbReference type="InterPro" id="IPR007692">
    <property type="entry name" value="DNA_helicase_DnaB"/>
</dbReference>
<dbReference type="SMART" id="SM00382">
    <property type="entry name" value="AAA"/>
    <property type="match status" value="1"/>
</dbReference>
<evidence type="ECO:0000256" key="7">
    <source>
        <dbReference type="ARBA" id="ARBA00022840"/>
    </source>
</evidence>
<dbReference type="InterPro" id="IPR003593">
    <property type="entry name" value="AAA+_ATPase"/>
</dbReference>
<evidence type="ECO:0000256" key="10">
    <source>
        <dbReference type="ARBA" id="ARBA00048954"/>
    </source>
</evidence>
<evidence type="ECO:0000256" key="5">
    <source>
        <dbReference type="ARBA" id="ARBA00022801"/>
    </source>
</evidence>
<dbReference type="Pfam" id="PF03796">
    <property type="entry name" value="DnaB_C"/>
    <property type="match status" value="1"/>
</dbReference>
<dbReference type="SUPFAM" id="SSF52540">
    <property type="entry name" value="P-loop containing nucleoside triphosphate hydrolases"/>
    <property type="match status" value="1"/>
</dbReference>
<dbReference type="GO" id="GO:0016787">
    <property type="term" value="F:hydrolase activity"/>
    <property type="evidence" value="ECO:0007669"/>
    <property type="project" value="UniProtKB-KW"/>
</dbReference>
<dbReference type="InterPro" id="IPR016136">
    <property type="entry name" value="DNA_helicase_N/primase_C"/>
</dbReference>
<evidence type="ECO:0000256" key="1">
    <source>
        <dbReference type="ARBA" id="ARBA00008428"/>
    </source>
</evidence>